<dbReference type="EMBL" id="ASWJ01000004">
    <property type="protein sequence ID" value="EOW84185.1"/>
    <property type="molecule type" value="Genomic_DNA"/>
</dbReference>
<dbReference type="PATRIC" id="fig|1121865.3.peg.73"/>
<gene>
    <name evidence="2" type="ORF">I568_00672</name>
</gene>
<comment type="caution">
    <text evidence="2">The sequence shown here is derived from an EMBL/GenBank/DDBJ whole genome shotgun (WGS) entry which is preliminary data.</text>
</comment>
<dbReference type="eggNOG" id="COG4684">
    <property type="taxonomic scope" value="Bacteria"/>
</dbReference>
<keyword evidence="3" id="KW-1185">Reference proteome</keyword>
<dbReference type="OrthoDB" id="9813540at2"/>
<feature type="transmembrane region" description="Helical" evidence="1">
    <location>
        <begin position="74"/>
        <end position="91"/>
    </location>
</feature>
<evidence type="ECO:0000313" key="3">
    <source>
        <dbReference type="Proteomes" id="UP000014113"/>
    </source>
</evidence>
<proteinExistence type="predicted"/>
<protein>
    <submittedName>
        <fullName evidence="2">Membrane protein</fullName>
    </submittedName>
</protein>
<feature type="transmembrane region" description="Helical" evidence="1">
    <location>
        <begin position="97"/>
        <end position="120"/>
    </location>
</feature>
<dbReference type="AlphaFoldDB" id="S1N5A0"/>
<keyword evidence="1" id="KW-1133">Transmembrane helix</keyword>
<feature type="transmembrane region" description="Helical" evidence="1">
    <location>
        <begin position="43"/>
        <end position="67"/>
    </location>
</feature>
<dbReference type="RefSeq" id="WP_016182249.1">
    <property type="nucleotide sequence ID" value="NZ_JXKI01000007.1"/>
</dbReference>
<reference evidence="2 3" key="1">
    <citation type="submission" date="2013-03" db="EMBL/GenBank/DDBJ databases">
        <title>The Genome Sequence of Enterococcus columbae ATCC_51263 (PacBio/Illumina hybrid assembly).</title>
        <authorList>
            <consortium name="The Broad Institute Genomics Platform"/>
            <consortium name="The Broad Institute Genome Sequencing Center for Infectious Disease"/>
            <person name="Earl A."/>
            <person name="Russ C."/>
            <person name="Gilmore M."/>
            <person name="Surin D."/>
            <person name="Walker B."/>
            <person name="Young S."/>
            <person name="Zeng Q."/>
            <person name="Gargeya S."/>
            <person name="Fitzgerald M."/>
            <person name="Haas B."/>
            <person name="Abouelleil A."/>
            <person name="Allen A.W."/>
            <person name="Alvarado L."/>
            <person name="Arachchi H.M."/>
            <person name="Berlin A.M."/>
            <person name="Chapman S.B."/>
            <person name="Gainer-Dewar J."/>
            <person name="Goldberg J."/>
            <person name="Griggs A."/>
            <person name="Gujja S."/>
            <person name="Hansen M."/>
            <person name="Howarth C."/>
            <person name="Imamovic A."/>
            <person name="Ireland A."/>
            <person name="Larimer J."/>
            <person name="McCowan C."/>
            <person name="Murphy C."/>
            <person name="Pearson M."/>
            <person name="Poon T.W."/>
            <person name="Priest M."/>
            <person name="Roberts A."/>
            <person name="Saif S."/>
            <person name="Shea T."/>
            <person name="Sisk P."/>
            <person name="Sykes S."/>
            <person name="Wortman J."/>
            <person name="Nusbaum C."/>
            <person name="Birren B."/>
        </authorList>
    </citation>
    <scope>NUCLEOTIDE SEQUENCE [LARGE SCALE GENOMIC DNA]</scope>
    <source>
        <strain evidence="2 3">ATCC 51263</strain>
    </source>
</reference>
<dbReference type="STRING" id="1121865.OMW_00078"/>
<sequence>MKKNNTFQFVLTALFLGIMILLASVPFLGFIPIGPLNATTMHIPVIIGSIVLGPRIGALLGGSFGIISLIRATTMPSALSFVFSPFIPVIGTNHGSWKALIVVLIPRILIGIVPYYVYQLCQKGLKNKVQPISLFIAGLSGGLTNTILVMNFIYFLFQKDYAQVIGKGGHAVYAAVNAVILTQGIPEAIVAGVFTSAVAAILLKLMKKQTN</sequence>
<dbReference type="Proteomes" id="UP000014113">
    <property type="component" value="Unassembled WGS sequence"/>
</dbReference>
<name>S1N5A0_9ENTE</name>
<accession>S1N5A0</accession>
<organism evidence="2 3">
    <name type="scientific">Enterococcus columbae DSM 7374 = ATCC 51263</name>
    <dbReference type="NCBI Taxonomy" id="1121865"/>
    <lineage>
        <taxon>Bacteria</taxon>
        <taxon>Bacillati</taxon>
        <taxon>Bacillota</taxon>
        <taxon>Bacilli</taxon>
        <taxon>Lactobacillales</taxon>
        <taxon>Enterococcaceae</taxon>
        <taxon>Enterococcus</taxon>
    </lineage>
</organism>
<dbReference type="InterPro" id="IPR024529">
    <property type="entry name" value="ECF_trnsprt_substrate-spec"/>
</dbReference>
<dbReference type="GO" id="GO:0022857">
    <property type="term" value="F:transmembrane transporter activity"/>
    <property type="evidence" value="ECO:0007669"/>
    <property type="project" value="InterPro"/>
</dbReference>
<dbReference type="Pfam" id="PF12822">
    <property type="entry name" value="ECF_trnsprt"/>
    <property type="match status" value="1"/>
</dbReference>
<feature type="transmembrane region" description="Helical" evidence="1">
    <location>
        <begin position="7"/>
        <end position="31"/>
    </location>
</feature>
<evidence type="ECO:0000313" key="2">
    <source>
        <dbReference type="EMBL" id="EOW84185.1"/>
    </source>
</evidence>
<evidence type="ECO:0000256" key="1">
    <source>
        <dbReference type="SAM" id="Phobius"/>
    </source>
</evidence>
<feature type="transmembrane region" description="Helical" evidence="1">
    <location>
        <begin position="132"/>
        <end position="157"/>
    </location>
</feature>
<keyword evidence="1" id="KW-0812">Transmembrane</keyword>
<keyword evidence="1" id="KW-0472">Membrane</keyword>
<dbReference type="Gene3D" id="1.10.1760.20">
    <property type="match status" value="1"/>
</dbReference>
<feature type="transmembrane region" description="Helical" evidence="1">
    <location>
        <begin position="188"/>
        <end position="206"/>
    </location>
</feature>